<dbReference type="Pfam" id="PF12697">
    <property type="entry name" value="Abhydrolase_6"/>
    <property type="match status" value="1"/>
</dbReference>
<dbReference type="GO" id="GO:0003824">
    <property type="term" value="F:catalytic activity"/>
    <property type="evidence" value="ECO:0007669"/>
    <property type="project" value="UniProtKB-ARBA"/>
</dbReference>
<dbReference type="EMBL" id="JACHMY010000001">
    <property type="protein sequence ID" value="MBB5837835.1"/>
    <property type="molecule type" value="Genomic_DNA"/>
</dbReference>
<evidence type="ECO:0000259" key="1">
    <source>
        <dbReference type="Pfam" id="PF12697"/>
    </source>
</evidence>
<protein>
    <recommendedName>
        <fullName evidence="1">AB hydrolase-1 domain-containing protein</fullName>
    </recommendedName>
</protein>
<keyword evidence="3" id="KW-1185">Reference proteome</keyword>
<proteinExistence type="predicted"/>
<dbReference type="Proteomes" id="UP000549971">
    <property type="component" value="Unassembled WGS sequence"/>
</dbReference>
<dbReference type="Gene3D" id="3.40.50.1820">
    <property type="entry name" value="alpha/beta hydrolase"/>
    <property type="match status" value="1"/>
</dbReference>
<gene>
    <name evidence="2" type="ORF">HDA39_004569</name>
</gene>
<dbReference type="InterPro" id="IPR000073">
    <property type="entry name" value="AB_hydrolase_1"/>
</dbReference>
<accession>A0A7W9J9V9</accession>
<dbReference type="RefSeq" id="WP_184798160.1">
    <property type="nucleotide sequence ID" value="NZ_JACHMY010000001.1"/>
</dbReference>
<organism evidence="2 3">
    <name type="scientific">Kribbella italica</name>
    <dbReference type="NCBI Taxonomy" id="1540520"/>
    <lineage>
        <taxon>Bacteria</taxon>
        <taxon>Bacillati</taxon>
        <taxon>Actinomycetota</taxon>
        <taxon>Actinomycetes</taxon>
        <taxon>Propionibacteriales</taxon>
        <taxon>Kribbellaceae</taxon>
        <taxon>Kribbella</taxon>
    </lineage>
</organism>
<dbReference type="InterPro" id="IPR029058">
    <property type="entry name" value="AB_hydrolase_fold"/>
</dbReference>
<comment type="caution">
    <text evidence="2">The sequence shown here is derived from an EMBL/GenBank/DDBJ whole genome shotgun (WGS) entry which is preliminary data.</text>
</comment>
<feature type="domain" description="AB hydrolase-1" evidence="1">
    <location>
        <begin position="23"/>
        <end position="220"/>
    </location>
</feature>
<dbReference type="SUPFAM" id="SSF53474">
    <property type="entry name" value="alpha/beta-Hydrolases"/>
    <property type="match status" value="1"/>
</dbReference>
<name>A0A7W9J9V9_9ACTN</name>
<evidence type="ECO:0000313" key="2">
    <source>
        <dbReference type="EMBL" id="MBB5837835.1"/>
    </source>
</evidence>
<reference evidence="2 3" key="1">
    <citation type="submission" date="2020-08" db="EMBL/GenBank/DDBJ databases">
        <title>Sequencing the genomes of 1000 actinobacteria strains.</title>
        <authorList>
            <person name="Klenk H.-P."/>
        </authorList>
    </citation>
    <scope>NUCLEOTIDE SEQUENCE [LARGE SCALE GENOMIC DNA]</scope>
    <source>
        <strain evidence="2 3">DSM 28967</strain>
    </source>
</reference>
<dbReference type="AlphaFoldDB" id="A0A7W9J9V9"/>
<evidence type="ECO:0000313" key="3">
    <source>
        <dbReference type="Proteomes" id="UP000549971"/>
    </source>
</evidence>
<sequence>MDKVTSADGTTIAYDRLGAGPAVVLVCGGSVDRMSNAPLAALLAEHFTVYNYDRRGRGDSGDAAEYAVEREFEDLDAIFAAAGGSACLYGTSSGAALALLATASGRPVSRLALWEPPYILDGGRPRPPANTADIFRDFVAAGRRDAAAEYFMAEVVGLPPEFVAMAKASPWWPAQEAIAHTLAYDATVMGDYSVPVDAVGKVSVPTRVLTGGASWQWMVDGNQAVVAGLSDGSHRTLDGQEHNVDPAVMAAALKEFFG</sequence>